<organism evidence="3 4">
    <name type="scientific">Rhizoctonia solani</name>
    <dbReference type="NCBI Taxonomy" id="456999"/>
    <lineage>
        <taxon>Eukaryota</taxon>
        <taxon>Fungi</taxon>
        <taxon>Dikarya</taxon>
        <taxon>Basidiomycota</taxon>
        <taxon>Agaricomycotina</taxon>
        <taxon>Agaricomycetes</taxon>
        <taxon>Cantharellales</taxon>
        <taxon>Ceratobasidiaceae</taxon>
        <taxon>Rhizoctonia</taxon>
    </lineage>
</organism>
<keyword evidence="1" id="KW-1133">Transmembrane helix</keyword>
<dbReference type="InterPro" id="IPR045340">
    <property type="entry name" value="DUF6533"/>
</dbReference>
<dbReference type="AlphaFoldDB" id="A0A8H3BCG0"/>
<evidence type="ECO:0000313" key="4">
    <source>
        <dbReference type="Proteomes" id="UP000663841"/>
    </source>
</evidence>
<feature type="transmembrane region" description="Helical" evidence="1">
    <location>
        <begin position="136"/>
        <end position="156"/>
    </location>
</feature>
<accession>A0A8H3BCG0</accession>
<proteinExistence type="predicted"/>
<comment type="caution">
    <text evidence="3">The sequence shown here is derived from an EMBL/GenBank/DDBJ whole genome shotgun (WGS) entry which is preliminary data.</text>
</comment>
<feature type="domain" description="DUF6533" evidence="2">
    <location>
        <begin position="32"/>
        <end position="64"/>
    </location>
</feature>
<dbReference type="EMBL" id="CAJMWW010000169">
    <property type="protein sequence ID" value="CAE6453954.1"/>
    <property type="molecule type" value="Genomic_DNA"/>
</dbReference>
<reference evidence="3" key="1">
    <citation type="submission" date="2021-01" db="EMBL/GenBank/DDBJ databases">
        <authorList>
            <person name="Kaushik A."/>
        </authorList>
    </citation>
    <scope>NUCLEOTIDE SEQUENCE</scope>
    <source>
        <strain evidence="3">AG3-T5</strain>
    </source>
</reference>
<name>A0A8H3BCG0_9AGAM</name>
<protein>
    <recommendedName>
        <fullName evidence="2">DUF6533 domain-containing protein</fullName>
    </recommendedName>
</protein>
<dbReference type="Pfam" id="PF20151">
    <property type="entry name" value="DUF6533"/>
    <property type="match status" value="1"/>
</dbReference>
<evidence type="ECO:0000313" key="3">
    <source>
        <dbReference type="EMBL" id="CAE6453954.1"/>
    </source>
</evidence>
<keyword evidence="1" id="KW-0812">Transmembrane</keyword>
<evidence type="ECO:0000259" key="2">
    <source>
        <dbReference type="Pfam" id="PF20151"/>
    </source>
</evidence>
<feature type="transmembrane region" description="Helical" evidence="1">
    <location>
        <begin position="186"/>
        <end position="207"/>
    </location>
</feature>
<gene>
    <name evidence="3" type="ORF">RDB_LOCUS132289</name>
</gene>
<feature type="transmembrane region" description="Helical" evidence="1">
    <location>
        <begin position="104"/>
        <end position="130"/>
    </location>
</feature>
<feature type="transmembrane region" description="Helical" evidence="1">
    <location>
        <begin position="228"/>
        <end position="245"/>
    </location>
</feature>
<sequence>MPTLSFPPVLESTEVLIDLIAHAHEAAEATRCVTLAACTLFLYDFITTIDDELRHIWSKECYSDRFGASWYNDPAYISNDVRLFLSIPNLFTYSSVDLSCKNIVLAYSYTSIMVSLNIAVVVILRCWALYDRKPWVFKFLVFFLMLMILPCIYVVTKQANDNLYPVITLPEILPGCIVVYSSYAWIPYTFALFFESMVFSMMLYRTYVITQKYGNTRLIWRLMIDGTLYYVAAIAAVIFCLGAAVSDSLRAPVISSGLLVSILSTMCSRMILSLHNFTEQEQLQRLGASDMAPVPIFSVSLKLATSGTYEQGFKKLEHDGSAEYGGTNFKVGGEADECSEIEMNVLRVSDRTGINV</sequence>
<keyword evidence="1" id="KW-0472">Membrane</keyword>
<evidence type="ECO:0000256" key="1">
    <source>
        <dbReference type="SAM" id="Phobius"/>
    </source>
</evidence>
<dbReference type="Proteomes" id="UP000663841">
    <property type="component" value="Unassembled WGS sequence"/>
</dbReference>